<evidence type="ECO:0000313" key="11">
    <source>
        <dbReference type="Proteomes" id="UP000291343"/>
    </source>
</evidence>
<evidence type="ECO:0000256" key="2">
    <source>
        <dbReference type="ARBA" id="ARBA00004138"/>
    </source>
</evidence>
<sequence>MSESESENEFEEEEDEEENEGDKEQKTEVENSNFPPIVKKLSPYEFEGKHDQKIILTKDVAMDSLKRPGFSPDGLGIAYTELDLKSKNLVNIEVATSFKYVMYLNVSFNKLTNKSLSCLRLMPQLLMVRADSNLLTSTDLPHIAFLQILTLNNNNLTKISKISQPNLGVLLLNDNKIERVENLDTDILKNLRRLSLKRNNITTLQGVCLQSLRYLYLQQNKIESLKGIDRLQNLIVLNVADNQIAKLDGFSPNMKMLRELYLHNNKIASISEISKLYKLTALRLLTTGNNPFSKTDENRQEILMRLLRIDELNARKVSPSERKEAYELRLEREYEEGSEKSEELDEEEEEEEDDD</sequence>
<keyword evidence="6" id="KW-0969">Cilium</keyword>
<dbReference type="InterPro" id="IPR003591">
    <property type="entry name" value="Leu-rich_rpt_typical-subtyp"/>
</dbReference>
<dbReference type="Gene3D" id="3.80.10.10">
    <property type="entry name" value="Ribonuclease Inhibitor"/>
    <property type="match status" value="2"/>
</dbReference>
<evidence type="ECO:0000256" key="5">
    <source>
        <dbReference type="ARBA" id="ARBA00022737"/>
    </source>
</evidence>
<feature type="region of interest" description="Disordered" evidence="9">
    <location>
        <begin position="1"/>
        <end position="36"/>
    </location>
</feature>
<feature type="region of interest" description="Disordered" evidence="9">
    <location>
        <begin position="317"/>
        <end position="355"/>
    </location>
</feature>
<comment type="caution">
    <text evidence="10">The sequence shown here is derived from an EMBL/GenBank/DDBJ whole genome shotgun (WGS) entry which is preliminary data.</text>
</comment>
<dbReference type="AlphaFoldDB" id="A0A482XDE8"/>
<dbReference type="PROSITE" id="PS51450">
    <property type="entry name" value="LRR"/>
    <property type="match status" value="3"/>
</dbReference>
<name>A0A482XDE8_LAOST</name>
<dbReference type="Pfam" id="PF14580">
    <property type="entry name" value="LRR_9"/>
    <property type="match status" value="1"/>
</dbReference>
<protein>
    <recommendedName>
        <fullName evidence="8">Dynein axonemal assembly factor 1 homolog</fullName>
    </recommendedName>
</protein>
<dbReference type="InterPro" id="IPR032675">
    <property type="entry name" value="LRR_dom_sf"/>
</dbReference>
<dbReference type="SMART" id="SM00365">
    <property type="entry name" value="LRR_SD22"/>
    <property type="match status" value="5"/>
</dbReference>
<dbReference type="Proteomes" id="UP000291343">
    <property type="component" value="Unassembled WGS sequence"/>
</dbReference>
<evidence type="ECO:0000313" key="10">
    <source>
        <dbReference type="EMBL" id="RZF44015.1"/>
    </source>
</evidence>
<dbReference type="PANTHER" id="PTHR45973:SF9">
    <property type="entry name" value="LEUCINE-RICH REPEAT-CONTAINING PROTEIN 46"/>
    <property type="match status" value="1"/>
</dbReference>
<dbReference type="STRING" id="195883.A0A482XDE8"/>
<reference evidence="10 11" key="1">
    <citation type="journal article" date="2017" name="Gigascience">
        <title>Genome sequence of the small brown planthopper, Laodelphax striatellus.</title>
        <authorList>
            <person name="Zhu J."/>
            <person name="Jiang F."/>
            <person name="Wang X."/>
            <person name="Yang P."/>
            <person name="Bao Y."/>
            <person name="Zhao W."/>
            <person name="Wang W."/>
            <person name="Lu H."/>
            <person name="Wang Q."/>
            <person name="Cui N."/>
            <person name="Li J."/>
            <person name="Chen X."/>
            <person name="Luo L."/>
            <person name="Yu J."/>
            <person name="Kang L."/>
            <person name="Cui F."/>
        </authorList>
    </citation>
    <scope>NUCLEOTIDE SEQUENCE [LARGE SCALE GENOMIC DNA]</scope>
    <source>
        <strain evidence="10">Lst14</strain>
    </source>
</reference>
<evidence type="ECO:0000256" key="4">
    <source>
        <dbReference type="ARBA" id="ARBA00022614"/>
    </source>
</evidence>
<evidence type="ECO:0000256" key="8">
    <source>
        <dbReference type="ARBA" id="ARBA00024433"/>
    </source>
</evidence>
<keyword evidence="5" id="KW-0677">Repeat</keyword>
<dbReference type="InterPro" id="IPR001611">
    <property type="entry name" value="Leu-rich_rpt"/>
</dbReference>
<accession>A0A482XDE8</accession>
<evidence type="ECO:0000256" key="1">
    <source>
        <dbReference type="ARBA" id="ARBA00003843"/>
    </source>
</evidence>
<keyword evidence="11" id="KW-1185">Reference proteome</keyword>
<dbReference type="SMART" id="SM00369">
    <property type="entry name" value="LRR_TYP"/>
    <property type="match status" value="4"/>
</dbReference>
<evidence type="ECO:0000256" key="3">
    <source>
        <dbReference type="ARBA" id="ARBA00006453"/>
    </source>
</evidence>
<dbReference type="GO" id="GO:0005929">
    <property type="term" value="C:cilium"/>
    <property type="evidence" value="ECO:0007669"/>
    <property type="project" value="UniProtKB-SubCell"/>
</dbReference>
<dbReference type="SMR" id="A0A482XDE8"/>
<evidence type="ECO:0000256" key="6">
    <source>
        <dbReference type="ARBA" id="ARBA00023069"/>
    </source>
</evidence>
<dbReference type="SUPFAM" id="SSF52058">
    <property type="entry name" value="L domain-like"/>
    <property type="match status" value="1"/>
</dbReference>
<keyword evidence="4" id="KW-0433">Leucine-rich repeat</keyword>
<comment type="similarity">
    <text evidence="3">Belongs to the DNAAF1 family.</text>
</comment>
<evidence type="ECO:0000256" key="9">
    <source>
        <dbReference type="SAM" id="MobiDB-lite"/>
    </source>
</evidence>
<gene>
    <name evidence="10" type="ORF">LSTR_LSTR007287</name>
</gene>
<dbReference type="PANTHER" id="PTHR45973">
    <property type="entry name" value="PROTEIN PHOSPHATASE 1 REGULATORY SUBUNIT SDS22-RELATED"/>
    <property type="match status" value="1"/>
</dbReference>
<dbReference type="OrthoDB" id="271226at2759"/>
<dbReference type="EMBL" id="QKKF02011778">
    <property type="protein sequence ID" value="RZF44015.1"/>
    <property type="molecule type" value="Genomic_DNA"/>
</dbReference>
<comment type="subcellular location">
    <subcellularLocation>
        <location evidence="2">Cell projection</location>
        <location evidence="2">Cilium</location>
    </subcellularLocation>
</comment>
<comment type="function">
    <text evidence="1">Cilium-specific protein required for cilia structures.</text>
</comment>
<feature type="compositionally biased region" description="Basic and acidic residues" evidence="9">
    <location>
        <begin position="317"/>
        <end position="341"/>
    </location>
</feature>
<feature type="compositionally biased region" description="Acidic residues" evidence="9">
    <location>
        <begin position="1"/>
        <end position="21"/>
    </location>
</feature>
<feature type="compositionally biased region" description="Acidic residues" evidence="9">
    <location>
        <begin position="342"/>
        <end position="355"/>
    </location>
</feature>
<keyword evidence="7" id="KW-0966">Cell projection</keyword>
<dbReference type="InParanoid" id="A0A482XDE8"/>
<dbReference type="InterPro" id="IPR050576">
    <property type="entry name" value="Cilia_flagella_integrity"/>
</dbReference>
<proteinExistence type="inferred from homology"/>
<evidence type="ECO:0000256" key="7">
    <source>
        <dbReference type="ARBA" id="ARBA00023273"/>
    </source>
</evidence>
<organism evidence="10 11">
    <name type="scientific">Laodelphax striatellus</name>
    <name type="common">Small brown planthopper</name>
    <name type="synonym">Delphax striatella</name>
    <dbReference type="NCBI Taxonomy" id="195883"/>
    <lineage>
        <taxon>Eukaryota</taxon>
        <taxon>Metazoa</taxon>
        <taxon>Ecdysozoa</taxon>
        <taxon>Arthropoda</taxon>
        <taxon>Hexapoda</taxon>
        <taxon>Insecta</taxon>
        <taxon>Pterygota</taxon>
        <taxon>Neoptera</taxon>
        <taxon>Paraneoptera</taxon>
        <taxon>Hemiptera</taxon>
        <taxon>Auchenorrhyncha</taxon>
        <taxon>Fulgoroidea</taxon>
        <taxon>Delphacidae</taxon>
        <taxon>Criomorphinae</taxon>
        <taxon>Laodelphax</taxon>
    </lineage>
</organism>